<reference evidence="2" key="2">
    <citation type="submission" date="2020-04" db="EMBL/GenBank/DDBJ databases">
        <authorList>
            <consortium name="NCBI Genome Project"/>
        </authorList>
    </citation>
    <scope>NUCLEOTIDE SEQUENCE</scope>
    <source>
        <strain evidence="2">CBS 342.82</strain>
    </source>
</reference>
<organism evidence="2">
    <name type="scientific">Dissoconium aciculare CBS 342.82</name>
    <dbReference type="NCBI Taxonomy" id="1314786"/>
    <lineage>
        <taxon>Eukaryota</taxon>
        <taxon>Fungi</taxon>
        <taxon>Dikarya</taxon>
        <taxon>Ascomycota</taxon>
        <taxon>Pezizomycotina</taxon>
        <taxon>Dothideomycetes</taxon>
        <taxon>Dothideomycetidae</taxon>
        <taxon>Mycosphaerellales</taxon>
        <taxon>Dissoconiaceae</taxon>
        <taxon>Dissoconium</taxon>
    </lineage>
</organism>
<dbReference type="PANTHER" id="PTHR21255">
    <property type="entry name" value="T-COMPLEX-ASSOCIATED-TESTIS-EXPRESSED 1/ DYNEIN LIGHT CHAIN"/>
    <property type="match status" value="1"/>
</dbReference>
<keyword evidence="1" id="KW-1185">Reference proteome</keyword>
<dbReference type="InterPro" id="IPR038586">
    <property type="entry name" value="Tctex-1-like_sf"/>
</dbReference>
<dbReference type="PANTHER" id="PTHR21255:SF4">
    <property type="entry name" value="DYNEIN LIGHT CHAIN TCTEX-TYPE"/>
    <property type="match status" value="1"/>
</dbReference>
<dbReference type="GO" id="GO:0005868">
    <property type="term" value="C:cytoplasmic dynein complex"/>
    <property type="evidence" value="ECO:0007669"/>
    <property type="project" value="TreeGrafter"/>
</dbReference>
<dbReference type="OrthoDB" id="10059120at2759"/>
<evidence type="ECO:0008006" key="3">
    <source>
        <dbReference type="Google" id="ProtNLM"/>
    </source>
</evidence>
<dbReference type="Gene3D" id="3.30.1140.40">
    <property type="entry name" value="Tctex-1"/>
    <property type="match status" value="1"/>
</dbReference>
<dbReference type="GO" id="GO:0005737">
    <property type="term" value="C:cytoplasm"/>
    <property type="evidence" value="ECO:0007669"/>
    <property type="project" value="TreeGrafter"/>
</dbReference>
<dbReference type="AlphaFoldDB" id="A0A6J3LXY2"/>
<dbReference type="GO" id="GO:0045505">
    <property type="term" value="F:dynein intermediate chain binding"/>
    <property type="evidence" value="ECO:0007669"/>
    <property type="project" value="TreeGrafter"/>
</dbReference>
<dbReference type="InterPro" id="IPR005334">
    <property type="entry name" value="Tctex-1-like"/>
</dbReference>
<reference evidence="2" key="1">
    <citation type="submission" date="2020-01" db="EMBL/GenBank/DDBJ databases">
        <authorList>
            <consortium name="DOE Joint Genome Institute"/>
            <person name="Haridas S."/>
            <person name="Albert R."/>
            <person name="Binder M."/>
            <person name="Bloem J."/>
            <person name="Labutti K."/>
            <person name="Salamov A."/>
            <person name="Andreopoulos B."/>
            <person name="Baker S.E."/>
            <person name="Barry K."/>
            <person name="Bills G."/>
            <person name="Bluhm B.H."/>
            <person name="Cannon C."/>
            <person name="Castanera R."/>
            <person name="Culley D.E."/>
            <person name="Daum C."/>
            <person name="Ezra D."/>
            <person name="Gonzalez J.B."/>
            <person name="Henrissat B."/>
            <person name="Kuo A."/>
            <person name="Liang C."/>
            <person name="Lipzen A."/>
            <person name="Lutzoni F."/>
            <person name="Magnuson J."/>
            <person name="Mondo S."/>
            <person name="Nolan M."/>
            <person name="Ohm R."/>
            <person name="Pangilinan J."/>
            <person name="Park H.-J."/>
            <person name="Ramirez L."/>
            <person name="Alfaro M."/>
            <person name="Sun H."/>
            <person name="Tritt A."/>
            <person name="Yoshinaga Y."/>
            <person name="Zwiers L.-H."/>
            <person name="Turgeon B.G."/>
            <person name="Goodwin S.B."/>
            <person name="Spatafora J.W."/>
            <person name="Crous P.W."/>
            <person name="Grigoriev I.V."/>
        </authorList>
    </citation>
    <scope>NUCLEOTIDE SEQUENCE</scope>
    <source>
        <strain evidence="2">CBS 342.82</strain>
    </source>
</reference>
<protein>
    <recommendedName>
        <fullName evidence="3">Tctex-1</fullName>
    </recommendedName>
</protein>
<dbReference type="CDD" id="cd21456">
    <property type="entry name" value="DLC-like_SpDlc1-like"/>
    <property type="match status" value="1"/>
</dbReference>
<accession>A0A6J3LXY2</accession>
<evidence type="ECO:0000313" key="2">
    <source>
        <dbReference type="RefSeq" id="XP_033457180.1"/>
    </source>
</evidence>
<evidence type="ECO:0000313" key="1">
    <source>
        <dbReference type="Proteomes" id="UP000504637"/>
    </source>
</evidence>
<gene>
    <name evidence="2" type="ORF">K489DRAFT_390242</name>
</gene>
<dbReference type="GeneID" id="54364385"/>
<dbReference type="Pfam" id="PF03645">
    <property type="entry name" value="Tctex-1"/>
    <property type="match status" value="1"/>
</dbReference>
<dbReference type="GO" id="GO:0007018">
    <property type="term" value="P:microtubule-based movement"/>
    <property type="evidence" value="ECO:0007669"/>
    <property type="project" value="TreeGrafter"/>
</dbReference>
<reference evidence="2" key="3">
    <citation type="submission" date="2025-08" db="UniProtKB">
        <authorList>
            <consortium name="RefSeq"/>
        </authorList>
    </citation>
    <scope>IDENTIFICATION</scope>
    <source>
        <strain evidence="2">CBS 342.82</strain>
    </source>
</reference>
<dbReference type="RefSeq" id="XP_033457180.1">
    <property type="nucleotide sequence ID" value="XM_033606585.1"/>
</dbReference>
<sequence length="146" mass="15850">MADCPFFSQPLPTTRLRQIASEACSTALGPATLYDHSQTATWNNTIINSVLKQLISEAATAAEDGAPQYKWIVNTTIIQHLSDPRIGGTAEDAPKSKVGRRGMHSASGAFWNNERDGMWSYKHEAAGGGEEKRGMDVVVSIMWVAV</sequence>
<dbReference type="Proteomes" id="UP000504637">
    <property type="component" value="Unplaced"/>
</dbReference>
<name>A0A6J3LXY2_9PEZI</name>
<proteinExistence type="predicted"/>